<dbReference type="RefSeq" id="WP_170225265.1">
    <property type="nucleotide sequence ID" value="NZ_VFOV01000001.1"/>
</dbReference>
<dbReference type="GO" id="GO:0010181">
    <property type="term" value="F:FMN binding"/>
    <property type="evidence" value="ECO:0007669"/>
    <property type="project" value="InterPro"/>
</dbReference>
<dbReference type="GO" id="GO:0042602">
    <property type="term" value="F:riboflavin reductase (NADPH) activity"/>
    <property type="evidence" value="ECO:0007669"/>
    <property type="project" value="TreeGrafter"/>
</dbReference>
<dbReference type="PANTHER" id="PTHR30466">
    <property type="entry name" value="FLAVIN REDUCTASE"/>
    <property type="match status" value="1"/>
</dbReference>
<proteinExistence type="predicted"/>
<reference evidence="3 4" key="1">
    <citation type="submission" date="2019-06" db="EMBL/GenBank/DDBJ databases">
        <title>Sequencing the genomes of 1000 actinobacteria strains.</title>
        <authorList>
            <person name="Klenk H.-P."/>
        </authorList>
    </citation>
    <scope>NUCLEOTIDE SEQUENCE [LARGE SCALE GENOMIC DNA]</scope>
    <source>
        <strain evidence="3 4">DSM 25218</strain>
    </source>
</reference>
<dbReference type="SUPFAM" id="SSF50475">
    <property type="entry name" value="FMN-binding split barrel"/>
    <property type="match status" value="1"/>
</dbReference>
<protein>
    <submittedName>
        <fullName evidence="3">Flavin reductase (DIM6/NTAB) family NADH-FMN oxidoreductase RutF</fullName>
    </submittedName>
</protein>
<evidence type="ECO:0000256" key="1">
    <source>
        <dbReference type="ARBA" id="ARBA00023002"/>
    </source>
</evidence>
<dbReference type="InterPro" id="IPR012349">
    <property type="entry name" value="Split_barrel_FMN-bd"/>
</dbReference>
<keyword evidence="1" id="KW-0560">Oxidoreductase</keyword>
<organism evidence="3 4">
    <name type="scientific">Nocardioides albertanoniae</name>
    <dbReference type="NCBI Taxonomy" id="1175486"/>
    <lineage>
        <taxon>Bacteria</taxon>
        <taxon>Bacillati</taxon>
        <taxon>Actinomycetota</taxon>
        <taxon>Actinomycetes</taxon>
        <taxon>Propionibacteriales</taxon>
        <taxon>Nocardioidaceae</taxon>
        <taxon>Nocardioides</taxon>
    </lineage>
</organism>
<dbReference type="GO" id="GO:0006208">
    <property type="term" value="P:pyrimidine nucleobase catabolic process"/>
    <property type="evidence" value="ECO:0007669"/>
    <property type="project" value="TreeGrafter"/>
</dbReference>
<dbReference type="SMART" id="SM00903">
    <property type="entry name" value="Flavin_Reduct"/>
    <property type="match status" value="1"/>
</dbReference>
<keyword evidence="4" id="KW-1185">Reference proteome</keyword>
<comment type="caution">
    <text evidence="3">The sequence shown here is derived from an EMBL/GenBank/DDBJ whole genome shotgun (WGS) entry which is preliminary data.</text>
</comment>
<evidence type="ECO:0000259" key="2">
    <source>
        <dbReference type="SMART" id="SM00903"/>
    </source>
</evidence>
<dbReference type="InterPro" id="IPR002563">
    <property type="entry name" value="Flavin_Rdtase-like_dom"/>
</dbReference>
<dbReference type="Proteomes" id="UP000320209">
    <property type="component" value="Unassembled WGS sequence"/>
</dbReference>
<evidence type="ECO:0000313" key="3">
    <source>
        <dbReference type="EMBL" id="TQL70371.1"/>
    </source>
</evidence>
<evidence type="ECO:0000313" key="4">
    <source>
        <dbReference type="Proteomes" id="UP000320209"/>
    </source>
</evidence>
<dbReference type="EMBL" id="VFOV01000001">
    <property type="protein sequence ID" value="TQL70371.1"/>
    <property type="molecule type" value="Genomic_DNA"/>
</dbReference>
<dbReference type="Gene3D" id="2.30.110.10">
    <property type="entry name" value="Electron Transport, Fmn-binding Protein, Chain A"/>
    <property type="match status" value="1"/>
</dbReference>
<name>A0A543ACR1_9ACTN</name>
<dbReference type="AlphaFoldDB" id="A0A543ACR1"/>
<dbReference type="PANTHER" id="PTHR30466:SF1">
    <property type="entry name" value="FMN REDUCTASE (NADH) RUTF"/>
    <property type="match status" value="1"/>
</dbReference>
<gene>
    <name evidence="3" type="ORF">FB381_4301</name>
</gene>
<accession>A0A543ACR1</accession>
<sequence length="173" mass="18098">MSDALADRFKAGFRRYPTGVAIVAASTQAGPVGVTISSLSSVSANPPLLSFSVSRAGRSGPAIVGCGELAVHVLDDDQATLAAAFAHRTAPRFTDEQGWTFQPGRPPVLDRAAASFYGRVTRVVPAGEAWLVLLEVDTVDLSDAGASVRPLLHHDRRYWSLGTAADALDGVVA</sequence>
<dbReference type="InterPro" id="IPR050268">
    <property type="entry name" value="NADH-dep_flavin_reductase"/>
</dbReference>
<feature type="domain" description="Flavin reductase like" evidence="2">
    <location>
        <begin position="13"/>
        <end position="160"/>
    </location>
</feature>
<dbReference type="Pfam" id="PF01613">
    <property type="entry name" value="Flavin_Reduct"/>
    <property type="match status" value="1"/>
</dbReference>